<protein>
    <recommendedName>
        <fullName evidence="4">Transmembrane protein</fullName>
    </recommendedName>
</protein>
<keyword evidence="1" id="KW-0472">Membrane</keyword>
<sequence>MVFFGRPGGPARTVLALVAVAVLGLFSIVIFNLNRSLDSQQRVNATSVGVSESFLDVNDQLTAELGELTQLTGTAESALQSIRALGPLLTELHHAFTPVAGSLSSTARGAQITNEQLAVIAHILGEVHNVILPLVDSAQAFGHQGEDLLAVIEGLIVDLQSAVESAATINQMLPLPG</sequence>
<evidence type="ECO:0008006" key="4">
    <source>
        <dbReference type="Google" id="ProtNLM"/>
    </source>
</evidence>
<comment type="caution">
    <text evidence="2">The sequence shown here is derived from an EMBL/GenBank/DDBJ whole genome shotgun (WGS) entry which is preliminary data.</text>
</comment>
<keyword evidence="1" id="KW-0812">Transmembrane</keyword>
<name>A0AAE5A9Q7_9NOCA</name>
<proteinExistence type="predicted"/>
<dbReference type="RefSeq" id="WP_317746092.1">
    <property type="nucleotide sequence ID" value="NZ_JAWLUP010000129.1"/>
</dbReference>
<accession>A0AAE5A9Q7</accession>
<evidence type="ECO:0000313" key="3">
    <source>
        <dbReference type="Proteomes" id="UP001185863"/>
    </source>
</evidence>
<dbReference type="AlphaFoldDB" id="A0AAE5A9Q7"/>
<gene>
    <name evidence="2" type="ORF">R4315_26570</name>
</gene>
<keyword evidence="1" id="KW-1133">Transmembrane helix</keyword>
<evidence type="ECO:0000313" key="2">
    <source>
        <dbReference type="EMBL" id="MDV7268089.1"/>
    </source>
</evidence>
<dbReference type="EMBL" id="JAWLUP010000129">
    <property type="protein sequence ID" value="MDV7268089.1"/>
    <property type="molecule type" value="Genomic_DNA"/>
</dbReference>
<feature type="transmembrane region" description="Helical" evidence="1">
    <location>
        <begin position="12"/>
        <end position="33"/>
    </location>
</feature>
<reference evidence="2" key="1">
    <citation type="submission" date="2023-10" db="EMBL/GenBank/DDBJ databases">
        <title>Development of a sustainable strategy for remediation of hydrocarbon-contaminated territories based on the waste exchange concept.</title>
        <authorList>
            <person name="Krivoruchko A."/>
        </authorList>
    </citation>
    <scope>NUCLEOTIDE SEQUENCE</scope>
    <source>
        <strain evidence="2">IEGM 68</strain>
    </source>
</reference>
<organism evidence="2 3">
    <name type="scientific">Rhodococcus oxybenzonivorans</name>
    <dbReference type="NCBI Taxonomy" id="1990687"/>
    <lineage>
        <taxon>Bacteria</taxon>
        <taxon>Bacillati</taxon>
        <taxon>Actinomycetota</taxon>
        <taxon>Actinomycetes</taxon>
        <taxon>Mycobacteriales</taxon>
        <taxon>Nocardiaceae</taxon>
        <taxon>Rhodococcus</taxon>
    </lineage>
</organism>
<dbReference type="Proteomes" id="UP001185863">
    <property type="component" value="Unassembled WGS sequence"/>
</dbReference>
<evidence type="ECO:0000256" key="1">
    <source>
        <dbReference type="SAM" id="Phobius"/>
    </source>
</evidence>